<dbReference type="InterPro" id="IPR020841">
    <property type="entry name" value="PKS_Beta-ketoAc_synthase_dom"/>
</dbReference>
<sequence length="234" mass="24828">MVCGAGEAPISPLCIAGFSRLRSLSTSFNDDPQKSSRPFDKKREGFVIGEGAAICILESLDHAKQRQAPIFGEILGYGCSGDAAHLTSPREDGLGAQLAMQRALEDAQLSPVDIGYVNAHATSTPMGDAIESRAITHVFGNHNVAVSSTKGAHGHLLGSAGNLETMFTILACRDGKLPPTINLTDVSDDMKHLNFVANTSQSWSGHKRRIALKNAFGFGGTNACLCIGEFRENT</sequence>
<proteinExistence type="inferred from homology"/>
<dbReference type="VEuPathDB" id="VectorBase:LLOJ003887"/>
<dbReference type="InterPro" id="IPR000794">
    <property type="entry name" value="Beta-ketoacyl_synthase"/>
</dbReference>
<accession>A0A1B0CHH5</accession>
<dbReference type="InterPro" id="IPR014030">
    <property type="entry name" value="Ketoacyl_synth_N"/>
</dbReference>
<name>A0A1B0CHH5_LUTLO</name>
<dbReference type="GO" id="GO:0005739">
    <property type="term" value="C:mitochondrion"/>
    <property type="evidence" value="ECO:0007669"/>
    <property type="project" value="TreeGrafter"/>
</dbReference>
<dbReference type="SUPFAM" id="SSF53901">
    <property type="entry name" value="Thiolase-like"/>
    <property type="match status" value="1"/>
</dbReference>
<keyword evidence="3 4" id="KW-0808">Transferase</keyword>
<dbReference type="PROSITE" id="PS52004">
    <property type="entry name" value="KS3_2"/>
    <property type="match status" value="1"/>
</dbReference>
<dbReference type="Pfam" id="PF00109">
    <property type="entry name" value="ketoacyl-synt"/>
    <property type="match status" value="1"/>
</dbReference>
<reference evidence="6" key="1">
    <citation type="submission" date="2020-05" db="UniProtKB">
        <authorList>
            <consortium name="EnsemblMetazoa"/>
        </authorList>
    </citation>
    <scope>IDENTIFICATION</scope>
    <source>
        <strain evidence="6">Jacobina</strain>
    </source>
</reference>
<evidence type="ECO:0000256" key="2">
    <source>
        <dbReference type="ARBA" id="ARBA00013191"/>
    </source>
</evidence>
<dbReference type="GO" id="GO:0006633">
    <property type="term" value="P:fatty acid biosynthetic process"/>
    <property type="evidence" value="ECO:0007669"/>
    <property type="project" value="TreeGrafter"/>
</dbReference>
<dbReference type="VEuPathDB" id="VectorBase:LLONM1_009293"/>
<feature type="domain" description="Ketosynthase family 3 (KS3)" evidence="5">
    <location>
        <begin position="1"/>
        <end position="229"/>
    </location>
</feature>
<evidence type="ECO:0000256" key="3">
    <source>
        <dbReference type="ARBA" id="ARBA00022679"/>
    </source>
</evidence>
<dbReference type="CDD" id="cd00834">
    <property type="entry name" value="KAS_I_II"/>
    <property type="match status" value="1"/>
</dbReference>
<dbReference type="Proteomes" id="UP000092461">
    <property type="component" value="Unassembled WGS sequence"/>
</dbReference>
<dbReference type="EnsemblMetazoa" id="LLOJ003887-RA">
    <property type="protein sequence ID" value="LLOJ003887-PA"/>
    <property type="gene ID" value="LLOJ003887"/>
</dbReference>
<dbReference type="Gene3D" id="3.40.47.10">
    <property type="match status" value="1"/>
</dbReference>
<organism evidence="6 7">
    <name type="scientific">Lutzomyia longipalpis</name>
    <name type="common">Sand fly</name>
    <dbReference type="NCBI Taxonomy" id="7200"/>
    <lineage>
        <taxon>Eukaryota</taxon>
        <taxon>Metazoa</taxon>
        <taxon>Ecdysozoa</taxon>
        <taxon>Arthropoda</taxon>
        <taxon>Hexapoda</taxon>
        <taxon>Insecta</taxon>
        <taxon>Pterygota</taxon>
        <taxon>Neoptera</taxon>
        <taxon>Endopterygota</taxon>
        <taxon>Diptera</taxon>
        <taxon>Nematocera</taxon>
        <taxon>Psychodoidea</taxon>
        <taxon>Psychodidae</taxon>
        <taxon>Lutzomyia</taxon>
        <taxon>Lutzomyia</taxon>
    </lineage>
</organism>
<dbReference type="GO" id="GO:0004315">
    <property type="term" value="F:3-oxoacyl-[acyl-carrier-protein] synthase activity"/>
    <property type="evidence" value="ECO:0007669"/>
    <property type="project" value="UniProtKB-EC"/>
</dbReference>
<dbReference type="EC" id="2.3.1.41" evidence="2"/>
<comment type="similarity">
    <text evidence="1 4">Belongs to the thiolase-like superfamily. Beta-ketoacyl-ACP synthases family.</text>
</comment>
<dbReference type="PANTHER" id="PTHR11712:SF336">
    <property type="entry name" value="3-OXOACYL-[ACYL-CARRIER-PROTEIN] SYNTHASE, MITOCHONDRIAL"/>
    <property type="match status" value="1"/>
</dbReference>
<dbReference type="Pfam" id="PF02801">
    <property type="entry name" value="Ketoacyl-synt_C"/>
    <property type="match status" value="1"/>
</dbReference>
<dbReference type="InterPro" id="IPR016039">
    <property type="entry name" value="Thiolase-like"/>
</dbReference>
<evidence type="ECO:0000256" key="4">
    <source>
        <dbReference type="RuleBase" id="RU003694"/>
    </source>
</evidence>
<evidence type="ECO:0000256" key="1">
    <source>
        <dbReference type="ARBA" id="ARBA00008467"/>
    </source>
</evidence>
<dbReference type="SMART" id="SM00825">
    <property type="entry name" value="PKS_KS"/>
    <property type="match status" value="1"/>
</dbReference>
<dbReference type="AlphaFoldDB" id="A0A1B0CHH5"/>
<protein>
    <recommendedName>
        <fullName evidence="2">beta-ketoacyl-[acyl-carrier-protein] synthase I</fullName>
        <ecNumber evidence="2">2.3.1.41</ecNumber>
    </recommendedName>
</protein>
<dbReference type="PANTHER" id="PTHR11712">
    <property type="entry name" value="POLYKETIDE SYNTHASE-RELATED"/>
    <property type="match status" value="1"/>
</dbReference>
<evidence type="ECO:0000313" key="7">
    <source>
        <dbReference type="Proteomes" id="UP000092461"/>
    </source>
</evidence>
<dbReference type="InterPro" id="IPR014031">
    <property type="entry name" value="Ketoacyl_synth_C"/>
</dbReference>
<dbReference type="EMBL" id="AJWK01012386">
    <property type="status" value="NOT_ANNOTATED_CDS"/>
    <property type="molecule type" value="Genomic_DNA"/>
</dbReference>
<evidence type="ECO:0000259" key="5">
    <source>
        <dbReference type="PROSITE" id="PS52004"/>
    </source>
</evidence>
<keyword evidence="7" id="KW-1185">Reference proteome</keyword>
<evidence type="ECO:0000313" key="6">
    <source>
        <dbReference type="EnsemblMetazoa" id="LLOJ003887-PA"/>
    </source>
</evidence>